<organism evidence="2 3">
    <name type="scientific">Reticulomyxa filosa</name>
    <dbReference type="NCBI Taxonomy" id="46433"/>
    <lineage>
        <taxon>Eukaryota</taxon>
        <taxon>Sar</taxon>
        <taxon>Rhizaria</taxon>
        <taxon>Retaria</taxon>
        <taxon>Foraminifera</taxon>
        <taxon>Monothalamids</taxon>
        <taxon>Reticulomyxidae</taxon>
        <taxon>Reticulomyxa</taxon>
    </lineage>
</organism>
<gene>
    <name evidence="2" type="ORF">RFI_27814</name>
</gene>
<feature type="non-terminal residue" evidence="2">
    <location>
        <position position="207"/>
    </location>
</feature>
<proteinExistence type="predicted"/>
<accession>X6M7C9</accession>
<dbReference type="EMBL" id="ASPP01024002">
    <property type="protein sequence ID" value="ETO09561.1"/>
    <property type="molecule type" value="Genomic_DNA"/>
</dbReference>
<dbReference type="AlphaFoldDB" id="X6M7C9"/>
<keyword evidence="3" id="KW-1185">Reference proteome</keyword>
<dbReference type="Proteomes" id="UP000023152">
    <property type="component" value="Unassembled WGS sequence"/>
</dbReference>
<feature type="region of interest" description="Disordered" evidence="1">
    <location>
        <begin position="157"/>
        <end position="191"/>
    </location>
</feature>
<comment type="caution">
    <text evidence="2">The sequence shown here is derived from an EMBL/GenBank/DDBJ whole genome shotgun (WGS) entry which is preliminary data.</text>
</comment>
<evidence type="ECO:0000313" key="3">
    <source>
        <dbReference type="Proteomes" id="UP000023152"/>
    </source>
</evidence>
<reference evidence="2 3" key="1">
    <citation type="journal article" date="2013" name="Curr. Biol.">
        <title>The Genome of the Foraminiferan Reticulomyxa filosa.</title>
        <authorList>
            <person name="Glockner G."/>
            <person name="Hulsmann N."/>
            <person name="Schleicher M."/>
            <person name="Noegel A.A."/>
            <person name="Eichinger L."/>
            <person name="Gallinger C."/>
            <person name="Pawlowski J."/>
            <person name="Sierra R."/>
            <person name="Euteneuer U."/>
            <person name="Pillet L."/>
            <person name="Moustafa A."/>
            <person name="Platzer M."/>
            <person name="Groth M."/>
            <person name="Szafranski K."/>
            <person name="Schliwa M."/>
        </authorList>
    </citation>
    <scope>NUCLEOTIDE SEQUENCE [LARGE SCALE GENOMIC DNA]</scope>
</reference>
<name>X6M7C9_RETFI</name>
<sequence length="207" mass="23976">MSTRCARKTQTSSCTQVHVISKFNNQKGIATRHYLTIWPVLICNIEEKTSNYSSKKSLWKFKIERLINREKDNNKKIKNKIINTNNNKMSELANQQKGGKKKNKLASLASKFETAKNTAKARQKACNRREYGNDKEGISREQKCAKQKLKLQRTSQKAKKIQAKGMSPVLTPQSIKSVVTPRKHQKDKKKTTMEEVLILRFLQKKRR</sequence>
<evidence type="ECO:0000256" key="1">
    <source>
        <dbReference type="SAM" id="MobiDB-lite"/>
    </source>
</evidence>
<evidence type="ECO:0000313" key="2">
    <source>
        <dbReference type="EMBL" id="ETO09561.1"/>
    </source>
</evidence>
<protein>
    <submittedName>
        <fullName evidence="2">Uncharacterized protein</fullName>
    </submittedName>
</protein>